<keyword evidence="9" id="KW-0747">Spliceosome</keyword>
<evidence type="ECO:0000256" key="1">
    <source>
        <dbReference type="ARBA" id="ARBA00004123"/>
    </source>
</evidence>
<evidence type="ECO:0000256" key="6">
    <source>
        <dbReference type="ARBA" id="ARBA00022490"/>
    </source>
</evidence>
<dbReference type="FunFam" id="4.10.1000.10:FF:000006">
    <property type="entry name" value="Putative pre-mrna-splicing factor rbm22"/>
    <property type="match status" value="1"/>
</dbReference>
<accession>A0A0C3E0W1</accession>
<dbReference type="InterPro" id="IPR000571">
    <property type="entry name" value="Znf_CCCH"/>
</dbReference>
<evidence type="ECO:0000313" key="24">
    <source>
        <dbReference type="Proteomes" id="UP000053989"/>
    </source>
</evidence>
<keyword evidence="12 18" id="KW-0694">RNA-binding</keyword>
<keyword evidence="6" id="KW-0963">Cytoplasm</keyword>
<keyword evidence="24" id="KW-1185">Reference proteome</keyword>
<dbReference type="SMART" id="SM00360">
    <property type="entry name" value="RRM"/>
    <property type="match status" value="1"/>
</dbReference>
<protein>
    <recommendedName>
        <fullName evidence="5">Pre-mRNA-splicing factor RBM22</fullName>
    </recommendedName>
    <alternativeName>
        <fullName evidence="4 17">Pre-mRNA-splicing factor SLT11</fullName>
    </alternativeName>
    <alternativeName>
        <fullName evidence="16">RNA-binding motif protein 22</fullName>
    </alternativeName>
</protein>
<evidence type="ECO:0000256" key="4">
    <source>
        <dbReference type="ARBA" id="ARBA00019060"/>
    </source>
</evidence>
<dbReference type="Pfam" id="PF25584">
    <property type="entry name" value="zf-CCCH_RBM22"/>
    <property type="match status" value="1"/>
</dbReference>
<dbReference type="InterPro" id="IPR012677">
    <property type="entry name" value="Nucleotide-bd_a/b_plait_sf"/>
</dbReference>
<evidence type="ECO:0000256" key="3">
    <source>
        <dbReference type="ARBA" id="ARBA00007781"/>
    </source>
</evidence>
<evidence type="ECO:0000256" key="16">
    <source>
        <dbReference type="ARBA" id="ARBA00030793"/>
    </source>
</evidence>
<dbReference type="GO" id="GO:0071007">
    <property type="term" value="C:U2-type catalytic step 2 spliceosome"/>
    <property type="evidence" value="ECO:0007669"/>
    <property type="project" value="TreeGrafter"/>
</dbReference>
<evidence type="ECO:0000256" key="5">
    <source>
        <dbReference type="ARBA" id="ARBA00020031"/>
    </source>
</evidence>
<dbReference type="GO" id="GO:0071006">
    <property type="term" value="C:U2-type catalytic step 1 spliceosome"/>
    <property type="evidence" value="ECO:0007669"/>
    <property type="project" value="TreeGrafter"/>
</dbReference>
<dbReference type="InterPro" id="IPR048995">
    <property type="entry name" value="STL11/RBM22-like_N"/>
</dbReference>
<dbReference type="Pfam" id="PF21369">
    <property type="entry name" value="STL11_N"/>
    <property type="match status" value="1"/>
</dbReference>
<dbReference type="InterPro" id="IPR036855">
    <property type="entry name" value="Znf_CCCH_sf"/>
</dbReference>
<dbReference type="PANTHER" id="PTHR14089">
    <property type="entry name" value="PRE-MRNA-SPLICING FACTOR RBM22"/>
    <property type="match status" value="1"/>
</dbReference>
<evidence type="ECO:0000256" key="18">
    <source>
        <dbReference type="PROSITE-ProRule" id="PRU00176"/>
    </source>
</evidence>
<dbReference type="GO" id="GO:0006397">
    <property type="term" value="P:mRNA processing"/>
    <property type="evidence" value="ECO:0007669"/>
    <property type="project" value="UniProtKB-KW"/>
</dbReference>
<evidence type="ECO:0000256" key="14">
    <source>
        <dbReference type="ARBA" id="ARBA00023242"/>
    </source>
</evidence>
<dbReference type="InterPro" id="IPR039171">
    <property type="entry name" value="Cwc2/Slt11"/>
</dbReference>
<dbReference type="InterPro" id="IPR057674">
    <property type="entry name" value="Znf-CCCH_RBM22"/>
</dbReference>
<feature type="domain" description="RRM" evidence="21">
    <location>
        <begin position="226"/>
        <end position="305"/>
    </location>
</feature>
<dbReference type="FunCoup" id="A0A0C3E0W1">
    <property type="interactions" value="793"/>
</dbReference>
<keyword evidence="13" id="KW-0508">mRNA splicing</keyword>
<dbReference type="PANTHER" id="PTHR14089:SF6">
    <property type="entry name" value="PRE-MRNA-SPLICING FACTOR RBM22"/>
    <property type="match status" value="1"/>
</dbReference>
<dbReference type="SUPFAM" id="SSF54928">
    <property type="entry name" value="RNA-binding domain, RBD"/>
    <property type="match status" value="1"/>
</dbReference>
<dbReference type="Proteomes" id="UP000053989">
    <property type="component" value="Unassembled WGS sequence"/>
</dbReference>
<evidence type="ECO:0000256" key="10">
    <source>
        <dbReference type="ARBA" id="ARBA00022771"/>
    </source>
</evidence>
<sequence length="327" mass="36119">MPKADLNKAGWEQSEFPILCETCLGDNPFIRMTKQEFGRSCGTCARPFTIFRWNPGSGSRYKTTVICQTCAKVKNVCQTCLLDLEYGLPTQVRDTALGAQTEAPTSDVNREYYAQNMESKMADGTESAMQLGGKTSAAGKEMLKELARTNPYYKRNRPHICSFFVKGECKRGDECPYRHEKPADNELSHQNIKDRYHGHSDPVARKILANYATAQGLKPPEDQSIVSLFLSSLPSSVTEADIRTHVVKSLPHVPSSQLRSIVHVTKSRCAFVNFKDRVSAERAAEAWAKGLDMDGQRASVKWGRSKNGGTSKASAISPDTTPTVTTA</sequence>
<dbReference type="PROSITE" id="PS50103">
    <property type="entry name" value="ZF_C3H1"/>
    <property type="match status" value="1"/>
</dbReference>
<dbReference type="SUPFAM" id="SSF90229">
    <property type="entry name" value="CCCH zinc finger"/>
    <property type="match status" value="1"/>
</dbReference>
<dbReference type="GO" id="GO:0008270">
    <property type="term" value="F:zinc ion binding"/>
    <property type="evidence" value="ECO:0007669"/>
    <property type="project" value="UniProtKB-KW"/>
</dbReference>
<comment type="subcellular location">
    <subcellularLocation>
        <location evidence="2">Cytoplasm</location>
    </subcellularLocation>
    <subcellularLocation>
        <location evidence="1">Nucleus</location>
    </subcellularLocation>
</comment>
<reference evidence="24" key="2">
    <citation type="submission" date="2015-01" db="EMBL/GenBank/DDBJ databases">
        <title>Evolutionary Origins and Diversification of the Mycorrhizal Mutualists.</title>
        <authorList>
            <consortium name="DOE Joint Genome Institute"/>
            <consortium name="Mycorrhizal Genomics Consortium"/>
            <person name="Kohler A."/>
            <person name="Kuo A."/>
            <person name="Nagy L.G."/>
            <person name="Floudas D."/>
            <person name="Copeland A."/>
            <person name="Barry K.W."/>
            <person name="Cichocki N."/>
            <person name="Veneault-Fourrey C."/>
            <person name="LaButti K."/>
            <person name="Lindquist E.A."/>
            <person name="Lipzen A."/>
            <person name="Lundell T."/>
            <person name="Morin E."/>
            <person name="Murat C."/>
            <person name="Riley R."/>
            <person name="Ohm R."/>
            <person name="Sun H."/>
            <person name="Tunlid A."/>
            <person name="Henrissat B."/>
            <person name="Grigoriev I.V."/>
            <person name="Hibbett D.S."/>
            <person name="Martin F."/>
        </authorList>
    </citation>
    <scope>NUCLEOTIDE SEQUENCE [LARGE SCALE GENOMIC DNA]</scope>
    <source>
        <strain evidence="24">Foug A</strain>
    </source>
</reference>
<evidence type="ECO:0000259" key="22">
    <source>
        <dbReference type="PROSITE" id="PS50103"/>
    </source>
</evidence>
<evidence type="ECO:0000256" key="19">
    <source>
        <dbReference type="PROSITE-ProRule" id="PRU00723"/>
    </source>
</evidence>
<keyword evidence="11 19" id="KW-0862">Zinc</keyword>
<evidence type="ECO:0000256" key="13">
    <source>
        <dbReference type="ARBA" id="ARBA00023187"/>
    </source>
</evidence>
<evidence type="ECO:0000256" key="9">
    <source>
        <dbReference type="ARBA" id="ARBA00022728"/>
    </source>
</evidence>
<dbReference type="GO" id="GO:0036002">
    <property type="term" value="F:pre-mRNA binding"/>
    <property type="evidence" value="ECO:0007669"/>
    <property type="project" value="TreeGrafter"/>
</dbReference>
<dbReference type="AlphaFoldDB" id="A0A0C3E0W1"/>
<name>A0A0C3E0W1_9AGAM</name>
<dbReference type="InterPro" id="IPR035979">
    <property type="entry name" value="RBD_domain_sf"/>
</dbReference>
<evidence type="ECO:0000256" key="12">
    <source>
        <dbReference type="ARBA" id="ARBA00022884"/>
    </source>
</evidence>
<evidence type="ECO:0000256" key="2">
    <source>
        <dbReference type="ARBA" id="ARBA00004496"/>
    </source>
</evidence>
<evidence type="ECO:0000256" key="17">
    <source>
        <dbReference type="ARBA" id="ARBA00069020"/>
    </source>
</evidence>
<feature type="region of interest" description="Disordered" evidence="20">
    <location>
        <begin position="298"/>
        <end position="327"/>
    </location>
</feature>
<evidence type="ECO:0000313" key="23">
    <source>
        <dbReference type="EMBL" id="KIM62124.1"/>
    </source>
</evidence>
<organism evidence="23 24">
    <name type="scientific">Scleroderma citrinum Foug A</name>
    <dbReference type="NCBI Taxonomy" id="1036808"/>
    <lineage>
        <taxon>Eukaryota</taxon>
        <taxon>Fungi</taxon>
        <taxon>Dikarya</taxon>
        <taxon>Basidiomycota</taxon>
        <taxon>Agaricomycotina</taxon>
        <taxon>Agaricomycetes</taxon>
        <taxon>Agaricomycetidae</taxon>
        <taxon>Boletales</taxon>
        <taxon>Sclerodermatineae</taxon>
        <taxon>Sclerodermataceae</taxon>
        <taxon>Scleroderma</taxon>
    </lineage>
</organism>
<reference evidence="23 24" key="1">
    <citation type="submission" date="2014-04" db="EMBL/GenBank/DDBJ databases">
        <authorList>
            <consortium name="DOE Joint Genome Institute"/>
            <person name="Kuo A."/>
            <person name="Kohler A."/>
            <person name="Nagy L.G."/>
            <person name="Floudas D."/>
            <person name="Copeland A."/>
            <person name="Barry K.W."/>
            <person name="Cichocki N."/>
            <person name="Veneault-Fourrey C."/>
            <person name="LaButti K."/>
            <person name="Lindquist E.A."/>
            <person name="Lipzen A."/>
            <person name="Lundell T."/>
            <person name="Morin E."/>
            <person name="Murat C."/>
            <person name="Sun H."/>
            <person name="Tunlid A."/>
            <person name="Henrissat B."/>
            <person name="Grigoriev I.V."/>
            <person name="Hibbett D.S."/>
            <person name="Martin F."/>
            <person name="Nordberg H.P."/>
            <person name="Cantor M.N."/>
            <person name="Hua S.X."/>
        </authorList>
    </citation>
    <scope>NUCLEOTIDE SEQUENCE [LARGE SCALE GENOMIC DNA]</scope>
    <source>
        <strain evidence="23 24">Foug A</strain>
    </source>
</reference>
<dbReference type="GO" id="GO:0000974">
    <property type="term" value="C:Prp19 complex"/>
    <property type="evidence" value="ECO:0007669"/>
    <property type="project" value="TreeGrafter"/>
</dbReference>
<keyword evidence="8 19" id="KW-0479">Metal-binding</keyword>
<gene>
    <name evidence="23" type="ORF">SCLCIDRAFT_1215465</name>
</gene>
<evidence type="ECO:0000256" key="20">
    <source>
        <dbReference type="SAM" id="MobiDB-lite"/>
    </source>
</evidence>
<evidence type="ECO:0000259" key="21">
    <source>
        <dbReference type="PROSITE" id="PS50102"/>
    </source>
</evidence>
<comment type="function">
    <text evidence="15">Involved in pre-mRNA splicing. Facilitates the cooperative formation of U2/U6 helix II in association with stem II in the spliceosome. Binds to RNA.</text>
</comment>
<feature type="zinc finger region" description="C3H1-type" evidence="19">
    <location>
        <begin position="155"/>
        <end position="182"/>
    </location>
</feature>
<evidence type="ECO:0000256" key="8">
    <source>
        <dbReference type="ARBA" id="ARBA00022723"/>
    </source>
</evidence>
<dbReference type="STRING" id="1036808.A0A0C3E0W1"/>
<dbReference type="PROSITE" id="PS50102">
    <property type="entry name" value="RRM"/>
    <property type="match status" value="1"/>
</dbReference>
<dbReference type="EMBL" id="KN822045">
    <property type="protein sequence ID" value="KIM62124.1"/>
    <property type="molecule type" value="Genomic_DNA"/>
</dbReference>
<evidence type="ECO:0000256" key="7">
    <source>
        <dbReference type="ARBA" id="ARBA00022664"/>
    </source>
</evidence>
<proteinExistence type="inferred from homology"/>
<keyword evidence="14" id="KW-0539">Nucleus</keyword>
<keyword evidence="10 19" id="KW-0863">Zinc-finger</keyword>
<dbReference type="SMART" id="SM00356">
    <property type="entry name" value="ZnF_C3H1"/>
    <property type="match status" value="1"/>
</dbReference>
<dbReference type="GO" id="GO:0017070">
    <property type="term" value="F:U6 snRNA binding"/>
    <property type="evidence" value="ECO:0007669"/>
    <property type="project" value="TreeGrafter"/>
</dbReference>
<dbReference type="InterPro" id="IPR000504">
    <property type="entry name" value="RRM_dom"/>
</dbReference>
<evidence type="ECO:0000256" key="11">
    <source>
        <dbReference type="ARBA" id="ARBA00022833"/>
    </source>
</evidence>
<keyword evidence="7" id="KW-0507">mRNA processing</keyword>
<dbReference type="Gene3D" id="3.30.70.330">
    <property type="match status" value="1"/>
</dbReference>
<dbReference type="HOGENOM" id="CLU_027112_0_0_1"/>
<feature type="compositionally biased region" description="Polar residues" evidence="20">
    <location>
        <begin position="307"/>
        <end position="327"/>
    </location>
</feature>
<comment type="similarity">
    <text evidence="3">Belongs to the SLT11 family.</text>
</comment>
<feature type="domain" description="C3H1-type" evidence="22">
    <location>
        <begin position="155"/>
        <end position="182"/>
    </location>
</feature>
<dbReference type="OrthoDB" id="10259600at2759"/>
<dbReference type="Pfam" id="PF00076">
    <property type="entry name" value="RRM_1"/>
    <property type="match status" value="1"/>
</dbReference>
<evidence type="ECO:0000256" key="15">
    <source>
        <dbReference type="ARBA" id="ARBA00025609"/>
    </source>
</evidence>
<dbReference type="GO" id="GO:0008380">
    <property type="term" value="P:RNA splicing"/>
    <property type="evidence" value="ECO:0007669"/>
    <property type="project" value="UniProtKB-KW"/>
</dbReference>
<dbReference type="Gene3D" id="4.10.1000.10">
    <property type="entry name" value="Zinc finger, CCCH-type"/>
    <property type="match status" value="1"/>
</dbReference>
<dbReference type="InParanoid" id="A0A0C3E0W1"/>